<evidence type="ECO:0000256" key="5">
    <source>
        <dbReference type="ARBA" id="ARBA00023077"/>
    </source>
</evidence>
<feature type="chain" id="PRO_5045848340" evidence="11">
    <location>
        <begin position="23"/>
        <end position="682"/>
    </location>
</feature>
<evidence type="ECO:0000256" key="1">
    <source>
        <dbReference type="ARBA" id="ARBA00004571"/>
    </source>
</evidence>
<feature type="region of interest" description="Disordered" evidence="10">
    <location>
        <begin position="207"/>
        <end position="230"/>
    </location>
</feature>
<dbReference type="SUPFAM" id="SSF56935">
    <property type="entry name" value="Porins"/>
    <property type="match status" value="1"/>
</dbReference>
<feature type="domain" description="TonB-dependent receptor-like beta-barrel" evidence="12">
    <location>
        <begin position="303"/>
        <end position="651"/>
    </location>
</feature>
<name>A0ABV6R2G3_9CAUL</name>
<evidence type="ECO:0000259" key="13">
    <source>
        <dbReference type="Pfam" id="PF07715"/>
    </source>
</evidence>
<protein>
    <submittedName>
        <fullName evidence="14">TonB-dependent receptor</fullName>
    </submittedName>
</protein>
<evidence type="ECO:0000313" key="15">
    <source>
        <dbReference type="Proteomes" id="UP001589906"/>
    </source>
</evidence>
<sequence length="682" mass="72622">MRHVVSTAALVLAAGLAGAAAAQERRVVTVEEVVITAAPYGVTADATTIAVDVLDEEDLLTAPSAGLGDVLNGLPGVRSTSFAAGASRPVIRGLAGPRVQVLTNGVGLIDASALSPDHQVAADPGEATRIEVLRGPQTLAFGGSAIGGVVNVIDGRIPEEIPEGGIDGRVSAQSSSVDDGYKIGGGVSFAAGPLVFTLDALRRESEDYDIPAPAESRRQLEAEGEDYEDTGETTLENSFVNLDAYGAGVSYVGGWGFVGLSVKRTETDYGVPGHAHEHEHEEGEDEDHDEDHEEEEEVVTIGLEQTRYDLSGAYEFVAGPLSQVRFAGGYADYTHTEFEGEETGTVFTSEGYEGRVEFVQRRRGGWDGAFGVQALSRDFNAIGDEAYVPQTDITEFGAYTLQRLDRGTWGLEGGLRVDTRDLDSVAASESFTNVSGSVGVFAKPADGWFVGLSVSRNGRAPTEAELFAEGPHIATRAFEIGDPTLDNEEVTSLEAALHYEDEGLFEADLHLFHATYDGFIDLRPTGAEEDELPVFQYVQTDAEFYGAEAEARVTAWEGANGSLALTGGFDIVRGSTDLGAPARIPPFSLTAGVEGEFGPLVARFKARRVGSQDRVAEFELPTDAYTRYDAFLGWRPAALPGAMVFVEGQNLSDEEIREHASFLKDLAPSPGRNVRVGVSYAF</sequence>
<feature type="compositionally biased region" description="Acidic residues" evidence="10">
    <location>
        <begin position="282"/>
        <end position="296"/>
    </location>
</feature>
<comment type="similarity">
    <text evidence="8 9">Belongs to the TonB-dependent receptor family.</text>
</comment>
<dbReference type="InterPro" id="IPR036942">
    <property type="entry name" value="Beta-barrel_TonB_sf"/>
</dbReference>
<keyword evidence="2 8" id="KW-0813">Transport</keyword>
<dbReference type="InterPro" id="IPR000531">
    <property type="entry name" value="Beta-barrel_TonB"/>
</dbReference>
<reference evidence="14 15" key="1">
    <citation type="submission" date="2024-09" db="EMBL/GenBank/DDBJ databases">
        <authorList>
            <person name="Sun Q."/>
            <person name="Mori K."/>
        </authorList>
    </citation>
    <scope>NUCLEOTIDE SEQUENCE [LARGE SCALE GENOMIC DNA]</scope>
    <source>
        <strain evidence="14 15">NCAIM B.02621</strain>
    </source>
</reference>
<evidence type="ECO:0000256" key="10">
    <source>
        <dbReference type="SAM" id="MobiDB-lite"/>
    </source>
</evidence>
<evidence type="ECO:0000256" key="2">
    <source>
        <dbReference type="ARBA" id="ARBA00022448"/>
    </source>
</evidence>
<comment type="subcellular location">
    <subcellularLocation>
        <location evidence="1 8">Cell outer membrane</location>
        <topology evidence="1 8">Multi-pass membrane protein</topology>
    </subcellularLocation>
</comment>
<dbReference type="Gene3D" id="2.170.130.10">
    <property type="entry name" value="TonB-dependent receptor, plug domain"/>
    <property type="match status" value="1"/>
</dbReference>
<dbReference type="InterPro" id="IPR039426">
    <property type="entry name" value="TonB-dep_rcpt-like"/>
</dbReference>
<keyword evidence="15" id="KW-1185">Reference proteome</keyword>
<dbReference type="PROSITE" id="PS52016">
    <property type="entry name" value="TONB_DEPENDENT_REC_3"/>
    <property type="match status" value="1"/>
</dbReference>
<evidence type="ECO:0000256" key="11">
    <source>
        <dbReference type="SAM" id="SignalP"/>
    </source>
</evidence>
<dbReference type="PANTHER" id="PTHR30069:SF40">
    <property type="entry name" value="TONB-DEPENDENT RECEPTOR NMB0964-RELATED"/>
    <property type="match status" value="1"/>
</dbReference>
<evidence type="ECO:0000256" key="3">
    <source>
        <dbReference type="ARBA" id="ARBA00022452"/>
    </source>
</evidence>
<evidence type="ECO:0000256" key="6">
    <source>
        <dbReference type="ARBA" id="ARBA00023136"/>
    </source>
</evidence>
<dbReference type="Pfam" id="PF00593">
    <property type="entry name" value="TonB_dep_Rec_b-barrel"/>
    <property type="match status" value="1"/>
</dbReference>
<evidence type="ECO:0000256" key="7">
    <source>
        <dbReference type="ARBA" id="ARBA00023237"/>
    </source>
</evidence>
<keyword evidence="7 8" id="KW-0998">Cell outer membrane</keyword>
<keyword evidence="4 8" id="KW-0812">Transmembrane</keyword>
<evidence type="ECO:0000256" key="9">
    <source>
        <dbReference type="RuleBase" id="RU003357"/>
    </source>
</evidence>
<keyword evidence="11" id="KW-0732">Signal</keyword>
<evidence type="ECO:0000256" key="8">
    <source>
        <dbReference type="PROSITE-ProRule" id="PRU01360"/>
    </source>
</evidence>
<accession>A0ABV6R2G3</accession>
<organism evidence="14 15">
    <name type="scientific">Brevundimonas balnearis</name>
    <dbReference type="NCBI Taxonomy" id="1572858"/>
    <lineage>
        <taxon>Bacteria</taxon>
        <taxon>Pseudomonadati</taxon>
        <taxon>Pseudomonadota</taxon>
        <taxon>Alphaproteobacteria</taxon>
        <taxon>Caulobacterales</taxon>
        <taxon>Caulobacteraceae</taxon>
        <taxon>Brevundimonas</taxon>
    </lineage>
</organism>
<evidence type="ECO:0000256" key="4">
    <source>
        <dbReference type="ARBA" id="ARBA00022692"/>
    </source>
</evidence>
<evidence type="ECO:0000313" key="14">
    <source>
        <dbReference type="EMBL" id="MFC0633805.1"/>
    </source>
</evidence>
<evidence type="ECO:0000259" key="12">
    <source>
        <dbReference type="Pfam" id="PF00593"/>
    </source>
</evidence>
<dbReference type="Gene3D" id="2.40.170.20">
    <property type="entry name" value="TonB-dependent receptor, beta-barrel domain"/>
    <property type="match status" value="1"/>
</dbReference>
<keyword evidence="5 9" id="KW-0798">TonB box</keyword>
<comment type="caution">
    <text evidence="14">The sequence shown here is derived from an EMBL/GenBank/DDBJ whole genome shotgun (WGS) entry which is preliminary data.</text>
</comment>
<dbReference type="InterPro" id="IPR012910">
    <property type="entry name" value="Plug_dom"/>
</dbReference>
<dbReference type="Proteomes" id="UP001589906">
    <property type="component" value="Unassembled WGS sequence"/>
</dbReference>
<feature type="signal peptide" evidence="11">
    <location>
        <begin position="1"/>
        <end position="22"/>
    </location>
</feature>
<keyword evidence="6 8" id="KW-0472">Membrane</keyword>
<dbReference type="PANTHER" id="PTHR30069">
    <property type="entry name" value="TONB-DEPENDENT OUTER MEMBRANE RECEPTOR"/>
    <property type="match status" value="1"/>
</dbReference>
<gene>
    <name evidence="14" type="ORF">ACFFGE_07915</name>
</gene>
<dbReference type="InterPro" id="IPR037066">
    <property type="entry name" value="Plug_dom_sf"/>
</dbReference>
<proteinExistence type="inferred from homology"/>
<keyword evidence="3 8" id="KW-1134">Transmembrane beta strand</keyword>
<feature type="domain" description="TonB-dependent receptor plug" evidence="13">
    <location>
        <begin position="46"/>
        <end position="149"/>
    </location>
</feature>
<dbReference type="EMBL" id="JBHLSW010000005">
    <property type="protein sequence ID" value="MFC0633805.1"/>
    <property type="molecule type" value="Genomic_DNA"/>
</dbReference>
<keyword evidence="14" id="KW-0675">Receptor</keyword>
<feature type="region of interest" description="Disordered" evidence="10">
    <location>
        <begin position="268"/>
        <end position="296"/>
    </location>
</feature>
<dbReference type="RefSeq" id="WP_376835773.1">
    <property type="nucleotide sequence ID" value="NZ_JBHLSW010000005.1"/>
</dbReference>
<dbReference type="Pfam" id="PF07715">
    <property type="entry name" value="Plug"/>
    <property type="match status" value="1"/>
</dbReference>